<proteinExistence type="predicted"/>
<dbReference type="Proteomes" id="UP001500393">
    <property type="component" value="Unassembled WGS sequence"/>
</dbReference>
<evidence type="ECO:0000256" key="1">
    <source>
        <dbReference type="SAM" id="MobiDB-lite"/>
    </source>
</evidence>
<gene>
    <name evidence="2" type="ORF">GCM10009789_79970</name>
</gene>
<sequence>MTLGVGVGVGVGVAGGVGGGVTDGVSAGVSAGVGVVLGSSAEATDGTSPMNNMVASVADPQARRFMDQSSPPRCHPDTPLPL</sequence>
<evidence type="ECO:0000313" key="3">
    <source>
        <dbReference type="Proteomes" id="UP001500393"/>
    </source>
</evidence>
<dbReference type="EMBL" id="BAAAOS010000064">
    <property type="protein sequence ID" value="GAA1613807.1"/>
    <property type="molecule type" value="Genomic_DNA"/>
</dbReference>
<evidence type="ECO:0000313" key="2">
    <source>
        <dbReference type="EMBL" id="GAA1613807.1"/>
    </source>
</evidence>
<accession>A0ABN2EPK0</accession>
<feature type="region of interest" description="Disordered" evidence="1">
    <location>
        <begin position="63"/>
        <end position="82"/>
    </location>
</feature>
<organism evidence="2 3">
    <name type="scientific">Kribbella sancticallisti</name>
    <dbReference type="NCBI Taxonomy" id="460087"/>
    <lineage>
        <taxon>Bacteria</taxon>
        <taxon>Bacillati</taxon>
        <taxon>Actinomycetota</taxon>
        <taxon>Actinomycetes</taxon>
        <taxon>Propionibacteriales</taxon>
        <taxon>Kribbellaceae</taxon>
        <taxon>Kribbella</taxon>
    </lineage>
</organism>
<name>A0ABN2EPK0_9ACTN</name>
<keyword evidence="3" id="KW-1185">Reference proteome</keyword>
<reference evidence="2 3" key="1">
    <citation type="journal article" date="2019" name="Int. J. Syst. Evol. Microbiol.">
        <title>The Global Catalogue of Microorganisms (GCM) 10K type strain sequencing project: providing services to taxonomists for standard genome sequencing and annotation.</title>
        <authorList>
            <consortium name="The Broad Institute Genomics Platform"/>
            <consortium name="The Broad Institute Genome Sequencing Center for Infectious Disease"/>
            <person name="Wu L."/>
            <person name="Ma J."/>
        </authorList>
    </citation>
    <scope>NUCLEOTIDE SEQUENCE [LARGE SCALE GENOMIC DNA]</scope>
    <source>
        <strain evidence="2 3">JCM 14969</strain>
    </source>
</reference>
<protein>
    <submittedName>
        <fullName evidence="2">Uncharacterized protein</fullName>
    </submittedName>
</protein>
<comment type="caution">
    <text evidence="2">The sequence shown here is derived from an EMBL/GenBank/DDBJ whole genome shotgun (WGS) entry which is preliminary data.</text>
</comment>